<evidence type="ECO:0000313" key="2">
    <source>
        <dbReference type="Proteomes" id="UP000053611"/>
    </source>
</evidence>
<evidence type="ECO:0000313" key="1">
    <source>
        <dbReference type="EMBL" id="KLT39945.1"/>
    </source>
</evidence>
<dbReference type="EMBL" id="KQ087245">
    <property type="protein sequence ID" value="KLT39945.1"/>
    <property type="molecule type" value="Genomic_DNA"/>
</dbReference>
<dbReference type="InterPro" id="IPR006813">
    <property type="entry name" value="Glyco_trans_17"/>
</dbReference>
<gene>
    <name evidence="1" type="ORF">CC85DRAFT_288033</name>
</gene>
<dbReference type="PANTHER" id="PTHR12224">
    <property type="entry name" value="BETA-1,4-MANNOSYL-GLYCOPROTEIN BETA-1,4-N-ACETYLGLUCOSAMINYL-TRANSFERASE"/>
    <property type="match status" value="1"/>
</dbReference>
<dbReference type="AlphaFoldDB" id="A0A0J0XFU7"/>
<name>A0A0J0XFU7_9TREE</name>
<dbReference type="Proteomes" id="UP000053611">
    <property type="component" value="Unassembled WGS sequence"/>
</dbReference>
<dbReference type="RefSeq" id="XP_018276436.1">
    <property type="nucleotide sequence ID" value="XM_018424111.1"/>
</dbReference>
<organism evidence="1 2">
    <name type="scientific">Cutaneotrichosporon oleaginosum</name>
    <dbReference type="NCBI Taxonomy" id="879819"/>
    <lineage>
        <taxon>Eukaryota</taxon>
        <taxon>Fungi</taxon>
        <taxon>Dikarya</taxon>
        <taxon>Basidiomycota</taxon>
        <taxon>Agaricomycotina</taxon>
        <taxon>Tremellomycetes</taxon>
        <taxon>Trichosporonales</taxon>
        <taxon>Trichosporonaceae</taxon>
        <taxon>Cutaneotrichosporon</taxon>
    </lineage>
</organism>
<keyword evidence="2" id="KW-1185">Reference proteome</keyword>
<reference evidence="1 2" key="1">
    <citation type="submission" date="2015-03" db="EMBL/GenBank/DDBJ databases">
        <title>Genomics and transcriptomics of the oil-accumulating basidiomycete yeast T. oleaginosus allow insights into substrate utilization and the diverse evolutionary trajectories of mating systems in fungi.</title>
        <authorList>
            <consortium name="DOE Joint Genome Institute"/>
            <person name="Kourist R."/>
            <person name="Kracht O."/>
            <person name="Bracharz F."/>
            <person name="Lipzen A."/>
            <person name="Nolan M."/>
            <person name="Ohm R."/>
            <person name="Grigoriev I."/>
            <person name="Sun S."/>
            <person name="Heitman J."/>
            <person name="Bruck T."/>
            <person name="Nowrousian M."/>
        </authorList>
    </citation>
    <scope>NUCLEOTIDE SEQUENCE [LARGE SCALE GENOMIC DNA]</scope>
    <source>
        <strain evidence="1 2">IBC0246</strain>
    </source>
</reference>
<dbReference type="GO" id="GO:0006044">
    <property type="term" value="P:N-acetylglucosamine metabolic process"/>
    <property type="evidence" value="ECO:0007669"/>
    <property type="project" value="TreeGrafter"/>
</dbReference>
<protein>
    <submittedName>
        <fullName evidence="1">Glycosyl transferase</fullName>
    </submittedName>
</protein>
<dbReference type="OrthoDB" id="6474464at2759"/>
<dbReference type="Pfam" id="PF04724">
    <property type="entry name" value="Glyco_transf_17"/>
    <property type="match status" value="1"/>
</dbReference>
<dbReference type="PANTHER" id="PTHR12224:SF0">
    <property type="entry name" value="BETA-1,4-MANNOSYL-GLYCOPROTEIN 4-BETA-N-ACETYLGLUCOSAMINYLTRANSFERASE"/>
    <property type="match status" value="1"/>
</dbReference>
<dbReference type="STRING" id="879819.A0A0J0XFU7"/>
<dbReference type="GO" id="GO:0003830">
    <property type="term" value="F:beta-1,4-mannosylglycoprotein 4-beta-N-acetylglucosaminyltransferase activity"/>
    <property type="evidence" value="ECO:0007669"/>
    <property type="project" value="InterPro"/>
</dbReference>
<sequence length="320" mass="35776">MVALKRRAGRFIALGAVLLLLLLHVSQLRLAWRDIGYLLRPLWDRPESGFVVFPHYARPLGDTDKWCALHGWTARASKPVVVDALPVASELDFLEIRLREGAGLIDFLVVVEANASFSGDPKPLYFAQERARFDVIAKETGVEILYDAITDFEPVPKGDMTNEHTQRTVISGLINSLRHRGRLPDGSLVIMSDADEVVSRGTLELLSSCEAPDIHLNMASYRYSFAQPLHDGGTWRPRVHVVDGEVGYHHGRGTDLLLADAGWHCTFCFRTLEEMRAKMAGYGHNDRLSSPKLLEEDELRARVCAGEDPFDMFPVSANLE</sequence>
<proteinExistence type="predicted"/>
<dbReference type="GeneID" id="28984714"/>
<dbReference type="GO" id="GO:0016020">
    <property type="term" value="C:membrane"/>
    <property type="evidence" value="ECO:0007669"/>
    <property type="project" value="InterPro"/>
</dbReference>
<accession>A0A0J0XFU7</accession>
<keyword evidence="1" id="KW-0808">Transferase</keyword>